<reference evidence="2" key="1">
    <citation type="submission" date="2016-11" db="UniProtKB">
        <authorList>
            <consortium name="WormBaseParasite"/>
        </authorList>
    </citation>
    <scope>IDENTIFICATION</scope>
</reference>
<dbReference type="WBParaSite" id="Hba_19911">
    <property type="protein sequence ID" value="Hba_19911"/>
    <property type="gene ID" value="Hba_19911"/>
</dbReference>
<protein>
    <submittedName>
        <fullName evidence="2">Alpha-carbonic anhydrase domain-containing protein</fullName>
    </submittedName>
</protein>
<sequence length="116" mass="13251">MNDKPGGGTDIEWDSHHLREDNLVYHHTGLESGYILEVHHVVFENRLRTPNRDDDSGLKQCHSIHKHRSQTLYAQRTLWPMFPLIFDHDGISTIILLEAVSVPGTNAGFHVGRMCL</sequence>
<evidence type="ECO:0000313" key="2">
    <source>
        <dbReference type="WBParaSite" id="Hba_19911"/>
    </source>
</evidence>
<name>A0A1I7XQ94_HETBA</name>
<proteinExistence type="predicted"/>
<accession>A0A1I7XQ94</accession>
<dbReference type="AlphaFoldDB" id="A0A1I7XQ94"/>
<keyword evidence="1" id="KW-1185">Reference proteome</keyword>
<evidence type="ECO:0000313" key="1">
    <source>
        <dbReference type="Proteomes" id="UP000095283"/>
    </source>
</evidence>
<dbReference type="Proteomes" id="UP000095283">
    <property type="component" value="Unplaced"/>
</dbReference>
<organism evidence="1 2">
    <name type="scientific">Heterorhabditis bacteriophora</name>
    <name type="common">Entomopathogenic nematode worm</name>
    <dbReference type="NCBI Taxonomy" id="37862"/>
    <lineage>
        <taxon>Eukaryota</taxon>
        <taxon>Metazoa</taxon>
        <taxon>Ecdysozoa</taxon>
        <taxon>Nematoda</taxon>
        <taxon>Chromadorea</taxon>
        <taxon>Rhabditida</taxon>
        <taxon>Rhabditina</taxon>
        <taxon>Rhabditomorpha</taxon>
        <taxon>Strongyloidea</taxon>
        <taxon>Heterorhabditidae</taxon>
        <taxon>Heterorhabditis</taxon>
    </lineage>
</organism>